<gene>
    <name evidence="2" type="ORF">GCM10023231_11740</name>
</gene>
<sequence length="165" mass="18879">MRISSKKDLFEEIRTKLIKQGFSIVAQDDKQPWGGSILIDEAQAAAFAEAYFTSVDPHTFSTKLPIRPKILVVEPGKAITWQYHERRAELWRVIIGEVGVKVNDSDEDPDVQVKNCGDYLFLEPKKRHRLVGLKNWGIIAQIWQHIDEENPSDDEDVVRINGLNV</sequence>
<evidence type="ECO:0000313" key="3">
    <source>
        <dbReference type="Proteomes" id="UP001501411"/>
    </source>
</evidence>
<keyword evidence="3" id="KW-1185">Reference proteome</keyword>
<dbReference type="SUPFAM" id="SSF51182">
    <property type="entry name" value="RmlC-like cupins"/>
    <property type="match status" value="1"/>
</dbReference>
<dbReference type="RefSeq" id="WP_345230791.1">
    <property type="nucleotide sequence ID" value="NZ_BAABIQ010000005.1"/>
</dbReference>
<dbReference type="InterPro" id="IPR014710">
    <property type="entry name" value="RmlC-like_jellyroll"/>
</dbReference>
<dbReference type="InterPro" id="IPR011051">
    <property type="entry name" value="RmlC_Cupin_sf"/>
</dbReference>
<feature type="domain" description="Mannose-6-phosphate isomerase type II C-terminal" evidence="1">
    <location>
        <begin position="69"/>
        <end position="161"/>
    </location>
</feature>
<evidence type="ECO:0000259" key="1">
    <source>
        <dbReference type="Pfam" id="PF01050"/>
    </source>
</evidence>
<organism evidence="2 3">
    <name type="scientific">Olivibacter ginsenosidimutans</name>
    <dbReference type="NCBI Taxonomy" id="1176537"/>
    <lineage>
        <taxon>Bacteria</taxon>
        <taxon>Pseudomonadati</taxon>
        <taxon>Bacteroidota</taxon>
        <taxon>Sphingobacteriia</taxon>
        <taxon>Sphingobacteriales</taxon>
        <taxon>Sphingobacteriaceae</taxon>
        <taxon>Olivibacter</taxon>
    </lineage>
</organism>
<proteinExistence type="predicted"/>
<reference evidence="3" key="1">
    <citation type="journal article" date="2019" name="Int. J. Syst. Evol. Microbiol.">
        <title>The Global Catalogue of Microorganisms (GCM) 10K type strain sequencing project: providing services to taxonomists for standard genome sequencing and annotation.</title>
        <authorList>
            <consortium name="The Broad Institute Genomics Platform"/>
            <consortium name="The Broad Institute Genome Sequencing Center for Infectious Disease"/>
            <person name="Wu L."/>
            <person name="Ma J."/>
        </authorList>
    </citation>
    <scope>NUCLEOTIDE SEQUENCE [LARGE SCALE GENOMIC DNA]</scope>
    <source>
        <strain evidence="3">JCM 18200</strain>
    </source>
</reference>
<dbReference type="Proteomes" id="UP001501411">
    <property type="component" value="Unassembled WGS sequence"/>
</dbReference>
<dbReference type="Gene3D" id="2.60.120.10">
    <property type="entry name" value="Jelly Rolls"/>
    <property type="match status" value="1"/>
</dbReference>
<comment type="caution">
    <text evidence="2">The sequence shown here is derived from an EMBL/GenBank/DDBJ whole genome shotgun (WGS) entry which is preliminary data.</text>
</comment>
<accession>A0ABP9AT13</accession>
<name>A0ABP9AT13_9SPHI</name>
<evidence type="ECO:0000313" key="2">
    <source>
        <dbReference type="EMBL" id="GAA4785490.1"/>
    </source>
</evidence>
<dbReference type="InterPro" id="IPR001538">
    <property type="entry name" value="Man6P_isomerase-2_C"/>
</dbReference>
<protein>
    <recommendedName>
        <fullName evidence="1">Mannose-6-phosphate isomerase type II C-terminal domain-containing protein</fullName>
    </recommendedName>
</protein>
<dbReference type="Pfam" id="PF01050">
    <property type="entry name" value="MannoseP_isomer"/>
    <property type="match status" value="1"/>
</dbReference>
<dbReference type="EMBL" id="BAABIQ010000005">
    <property type="protein sequence ID" value="GAA4785490.1"/>
    <property type="molecule type" value="Genomic_DNA"/>
</dbReference>